<gene>
    <name evidence="3" type="ORF">SNR37_003376</name>
</gene>
<sequence length="301" mass="33795">MLQTPKVTCVWQAEARLGEGVVWIEQEQALYWVDILKESLHRYHPASGEQQSWSQKPMISAILPTLIPGDSTTFVATYANGVKLLREDKNTLLLDPEPRLKENRLNDAWVSPNGDLWLGSMDCQITKASGQFYRLSPNLELNTLDEKYWVTNGPTFCAKQGYGYFVDTENFIIKRGKLSEDGNIQELQDWLHIDRSFGNPDGITLDAEQHIWVAHFNGAKLSRYTPQGELERQIAIPALNVTKCAFGGPNLSTLYVVSAREGMSEQQLRDYPLSGGVFAIELNDIKGLATPAFAIKEYPTA</sequence>
<dbReference type="PRINTS" id="PR01790">
    <property type="entry name" value="SMP30FAMILY"/>
</dbReference>
<organism evidence="3 4">
    <name type="scientific">Agarivorans aestuarii</name>
    <dbReference type="NCBI Taxonomy" id="1563703"/>
    <lineage>
        <taxon>Bacteria</taxon>
        <taxon>Pseudomonadati</taxon>
        <taxon>Pseudomonadota</taxon>
        <taxon>Gammaproteobacteria</taxon>
        <taxon>Alteromonadales</taxon>
        <taxon>Alteromonadaceae</taxon>
        <taxon>Agarivorans</taxon>
    </lineage>
</organism>
<protein>
    <submittedName>
        <fullName evidence="3">SMP-30/gluconolactonase/LRE family protein</fullName>
        <ecNumber evidence="3">3.1.1.99</ecNumber>
    </submittedName>
</protein>
<dbReference type="Proteomes" id="UP001310248">
    <property type="component" value="Unassembled WGS sequence"/>
</dbReference>
<dbReference type="InterPro" id="IPR011042">
    <property type="entry name" value="6-blade_b-propeller_TolB-like"/>
</dbReference>
<dbReference type="GO" id="GO:0016787">
    <property type="term" value="F:hydrolase activity"/>
    <property type="evidence" value="ECO:0007669"/>
    <property type="project" value="UniProtKB-KW"/>
</dbReference>
<dbReference type="SUPFAM" id="SSF63829">
    <property type="entry name" value="Calcium-dependent phosphotriesterase"/>
    <property type="match status" value="1"/>
</dbReference>
<keyword evidence="3" id="KW-0378">Hydrolase</keyword>
<dbReference type="EMBL" id="JAYDYW010000006">
    <property type="protein sequence ID" value="MEE1673949.1"/>
    <property type="molecule type" value="Genomic_DNA"/>
</dbReference>
<dbReference type="InterPro" id="IPR005511">
    <property type="entry name" value="SMP-30"/>
</dbReference>
<evidence type="ECO:0000313" key="4">
    <source>
        <dbReference type="Proteomes" id="UP001310248"/>
    </source>
</evidence>
<evidence type="ECO:0000313" key="3">
    <source>
        <dbReference type="EMBL" id="MEE1673949.1"/>
    </source>
</evidence>
<dbReference type="Gene3D" id="2.120.10.30">
    <property type="entry name" value="TolB, C-terminal domain"/>
    <property type="match status" value="1"/>
</dbReference>
<reference evidence="4" key="1">
    <citation type="submission" date="2023-07" db="EMBL/GenBank/DDBJ databases">
        <title>Draft genome sequence of Agarivorans aestuarii strain ZMCS4, a CAZymes producing bacteria isolated from the marine brown algae Clodostephus spongiosus.</title>
        <authorList>
            <person name="Lorente B."/>
            <person name="Cabral C."/>
            <person name="Frias J."/>
            <person name="Faria J."/>
            <person name="Toubarro D."/>
        </authorList>
    </citation>
    <scope>NUCLEOTIDE SEQUENCE [LARGE SCALE GENOMIC DNA]</scope>
    <source>
        <strain evidence="4">ZMCS4</strain>
    </source>
</reference>
<dbReference type="RefSeq" id="WP_329775174.1">
    <property type="nucleotide sequence ID" value="NZ_JAYDYW010000006.1"/>
</dbReference>
<proteinExistence type="inferred from homology"/>
<evidence type="ECO:0000259" key="2">
    <source>
        <dbReference type="Pfam" id="PF08450"/>
    </source>
</evidence>
<feature type="domain" description="SMP-30/Gluconolactonase/LRE-like region" evidence="2">
    <location>
        <begin position="17"/>
        <end position="260"/>
    </location>
</feature>
<accession>A0ABU7G3H2</accession>
<dbReference type="InterPro" id="IPR013658">
    <property type="entry name" value="SGL"/>
</dbReference>
<dbReference type="PANTHER" id="PTHR10907:SF47">
    <property type="entry name" value="REGUCALCIN"/>
    <property type="match status" value="1"/>
</dbReference>
<evidence type="ECO:0000256" key="1">
    <source>
        <dbReference type="ARBA" id="ARBA00008853"/>
    </source>
</evidence>
<dbReference type="PANTHER" id="PTHR10907">
    <property type="entry name" value="REGUCALCIN"/>
    <property type="match status" value="1"/>
</dbReference>
<comment type="caution">
    <text evidence="3">The sequence shown here is derived from an EMBL/GenBank/DDBJ whole genome shotgun (WGS) entry which is preliminary data.</text>
</comment>
<name>A0ABU7G3H2_9ALTE</name>
<keyword evidence="4" id="KW-1185">Reference proteome</keyword>
<dbReference type="Pfam" id="PF08450">
    <property type="entry name" value="SGL"/>
    <property type="match status" value="1"/>
</dbReference>
<dbReference type="EC" id="3.1.1.99" evidence="3"/>
<comment type="similarity">
    <text evidence="1">Belongs to the SMP-30/CGR1 family.</text>
</comment>